<dbReference type="Proteomes" id="UP000663864">
    <property type="component" value="Unassembled WGS sequence"/>
</dbReference>
<comment type="caution">
    <text evidence="1">The sequence shown here is derived from an EMBL/GenBank/DDBJ whole genome shotgun (WGS) entry which is preliminary data.</text>
</comment>
<dbReference type="AlphaFoldDB" id="A0A815GAB2"/>
<evidence type="ECO:0000313" key="1">
    <source>
        <dbReference type="EMBL" id="CAF1336849.1"/>
    </source>
</evidence>
<accession>A0A815GAB2</accession>
<name>A0A815GAB2_9BILA</name>
<proteinExistence type="predicted"/>
<sequence>MDENIVLPNFDIHMSDLFSSDEDNNEKNDQNRNYGDHLMETTQYSTPTAQEQHTEETTSRLVATTMELSRLKKSLTPRESSARRHRQTASTATTHIEIIDIVTPIKTPIGLYQPNYIPRTLHFYNRHRLSILPTFPNRDNNDADNPLNLLLANVSPIQLSRTELGRRQPGEYKCIFTMTDPSSSTSSLMYNHYKNYFLTIFDRFHVDMSILDHNYARLQYFLELFRKRRAQILLANKRLEGTFYLHDHELPQLLEFYLQMDVDLFYMKTCSFRNVQPRSNTEGIFCEKIPECHYKMTACGQCNLCQTPIDLTYHQTTPVLFNRAEAHRFVNGYESILNCPVTCNTRNIIYVLTCLCGQYDYISETLYTLPKRLENHYQIANFVICKLLLGDKDTKRLPIYKDYGFTSNKENMLLYQHPKQCSATIQAFLDANPHFWPFIPMKNDEADADNVRYERMRLTTTTISHRYQDENIQKHLNDLPKPPEGYRFSKRQVEKQIHFFRKNFHGTQLYEKVPLYSATIIAVLPPNTSTLFRQIIHSLFVTHTEAKLNTLGHIFDLNMTTNVRQDVWCANLIRRSV</sequence>
<protein>
    <submittedName>
        <fullName evidence="1">Uncharacterized protein</fullName>
    </submittedName>
</protein>
<reference evidence="1" key="1">
    <citation type="submission" date="2021-02" db="EMBL/GenBank/DDBJ databases">
        <authorList>
            <person name="Nowell W R."/>
        </authorList>
    </citation>
    <scope>NUCLEOTIDE SEQUENCE</scope>
</reference>
<evidence type="ECO:0000313" key="2">
    <source>
        <dbReference type="Proteomes" id="UP000663864"/>
    </source>
</evidence>
<dbReference type="EMBL" id="CAJNOT010002696">
    <property type="protein sequence ID" value="CAF1336849.1"/>
    <property type="molecule type" value="Genomic_DNA"/>
</dbReference>
<gene>
    <name evidence="1" type="ORF">ZHD862_LOCUS29836</name>
</gene>
<organism evidence="1 2">
    <name type="scientific">Rotaria sordida</name>
    <dbReference type="NCBI Taxonomy" id="392033"/>
    <lineage>
        <taxon>Eukaryota</taxon>
        <taxon>Metazoa</taxon>
        <taxon>Spiralia</taxon>
        <taxon>Gnathifera</taxon>
        <taxon>Rotifera</taxon>
        <taxon>Eurotatoria</taxon>
        <taxon>Bdelloidea</taxon>
        <taxon>Philodinida</taxon>
        <taxon>Philodinidae</taxon>
        <taxon>Rotaria</taxon>
    </lineage>
</organism>